<dbReference type="EMBL" id="MFJZ01000032">
    <property type="protein sequence ID" value="OGG29982.1"/>
    <property type="molecule type" value="Genomic_DNA"/>
</dbReference>
<evidence type="ECO:0000313" key="1">
    <source>
        <dbReference type="EMBL" id="OGG29982.1"/>
    </source>
</evidence>
<dbReference type="STRING" id="1798396.A2973_05015"/>
<organism evidence="1 2">
    <name type="scientific">Candidatus Gottesmanbacteria bacterium RIFCSPLOWO2_01_FULL_49_10</name>
    <dbReference type="NCBI Taxonomy" id="1798396"/>
    <lineage>
        <taxon>Bacteria</taxon>
        <taxon>Candidatus Gottesmaniibacteriota</taxon>
    </lineage>
</organism>
<reference evidence="1 2" key="1">
    <citation type="journal article" date="2016" name="Nat. Commun.">
        <title>Thousands of microbial genomes shed light on interconnected biogeochemical processes in an aquifer system.</title>
        <authorList>
            <person name="Anantharaman K."/>
            <person name="Brown C.T."/>
            <person name="Hug L.A."/>
            <person name="Sharon I."/>
            <person name="Castelle C.J."/>
            <person name="Probst A.J."/>
            <person name="Thomas B.C."/>
            <person name="Singh A."/>
            <person name="Wilkins M.J."/>
            <person name="Karaoz U."/>
            <person name="Brodie E.L."/>
            <person name="Williams K.H."/>
            <person name="Hubbard S.S."/>
            <person name="Banfield J.F."/>
        </authorList>
    </citation>
    <scope>NUCLEOTIDE SEQUENCE [LARGE SCALE GENOMIC DNA]</scope>
</reference>
<dbReference type="Proteomes" id="UP000176409">
    <property type="component" value="Unassembled WGS sequence"/>
</dbReference>
<sequence length="209" mass="22992">MSRSVNVMLVISFLLLVAVNIAFLDFVIFLPKKFVPENVSTVATPAPQSILDTDCPNSCRALIAREQAVRVLSSTPSNQESDQISSVPVAAKEYVIPIGSGVVKSDSWQDVAGAEATVDTRNYPPIKSVTLEVYLKIPTANGQIRAKLFNVTDKHDVWFSEVFSEGPVLTKKEVSVALEQGLKTYRIMGLSTLRYEANVENARLRIVTY</sequence>
<accession>A0A1F6AZR1</accession>
<gene>
    <name evidence="1" type="ORF">A2973_05015</name>
</gene>
<proteinExistence type="predicted"/>
<name>A0A1F6AZR1_9BACT</name>
<dbReference type="AlphaFoldDB" id="A0A1F6AZR1"/>
<evidence type="ECO:0000313" key="2">
    <source>
        <dbReference type="Proteomes" id="UP000176409"/>
    </source>
</evidence>
<comment type="caution">
    <text evidence="1">The sequence shown here is derived from an EMBL/GenBank/DDBJ whole genome shotgun (WGS) entry which is preliminary data.</text>
</comment>
<protein>
    <submittedName>
        <fullName evidence="1">Uncharacterized protein</fullName>
    </submittedName>
</protein>